<organism evidence="3 4">
    <name type="scientific">Treponema putidum</name>
    <dbReference type="NCBI Taxonomy" id="221027"/>
    <lineage>
        <taxon>Bacteria</taxon>
        <taxon>Pseudomonadati</taxon>
        <taxon>Spirochaetota</taxon>
        <taxon>Spirochaetia</taxon>
        <taxon>Spirochaetales</taxon>
        <taxon>Treponemataceae</taxon>
        <taxon>Treponema</taxon>
    </lineage>
</organism>
<reference evidence="3" key="1">
    <citation type="submission" date="2019-04" db="EMBL/GenBank/DDBJ databases">
        <title>Whole genome sequencing of oral phylogroup 2 treponemes.</title>
        <authorList>
            <person name="Chan Y."/>
            <person name="Zeng H.H."/>
            <person name="Yu X.L."/>
            <person name="Leung W.K."/>
            <person name="Watt R.M."/>
        </authorList>
    </citation>
    <scope>NUCLEOTIDE SEQUENCE</scope>
    <source>
        <strain evidence="3">OMZ 835</strain>
        <strain evidence="2">OMZ 847</strain>
    </source>
</reference>
<accession>A0AAE9MUT2</accession>
<feature type="transmembrane region" description="Helical" evidence="1">
    <location>
        <begin position="161"/>
        <end position="182"/>
    </location>
</feature>
<feature type="transmembrane region" description="Helical" evidence="1">
    <location>
        <begin position="82"/>
        <end position="104"/>
    </location>
</feature>
<evidence type="ECO:0000256" key="1">
    <source>
        <dbReference type="SAM" id="Phobius"/>
    </source>
</evidence>
<keyword evidence="1" id="KW-0472">Membrane</keyword>
<evidence type="ECO:0000313" key="5">
    <source>
        <dbReference type="Proteomes" id="UP001059401"/>
    </source>
</evidence>
<dbReference type="AlphaFoldDB" id="A0AAE9MUT2"/>
<evidence type="ECO:0000313" key="4">
    <source>
        <dbReference type="Proteomes" id="UP001058682"/>
    </source>
</evidence>
<evidence type="ECO:0000313" key="3">
    <source>
        <dbReference type="EMBL" id="UTY33176.1"/>
    </source>
</evidence>
<dbReference type="EMBL" id="CP038802">
    <property type="protein sequence ID" value="UTY28262.1"/>
    <property type="molecule type" value="Genomic_DNA"/>
</dbReference>
<dbReference type="Proteomes" id="UP001059401">
    <property type="component" value="Chromosome"/>
</dbReference>
<dbReference type="EMBL" id="CP038804">
    <property type="protein sequence ID" value="UTY33176.1"/>
    <property type="molecule type" value="Genomic_DNA"/>
</dbReference>
<sequence length="195" mass="21930">MAADKKLTVFLFGLCPIIPAASNFAYGIILAVSLWIIFFLGLLGNYAGKLMDINRFSSVFVSIFMITGTVLFNTLLEGILPIIYGPIQIYTYILTFSYIIFLGLKQYYEESESLDVPIWYSVLILLVSALREFFAFGSISFPVSSGFFSLRLPYFASHPPFRFLGTTAGAFIILGLIIWIYFSVTKELPIIRMGE</sequence>
<feature type="transmembrane region" description="Helical" evidence="1">
    <location>
        <begin position="116"/>
        <end position="141"/>
    </location>
</feature>
<dbReference type="Proteomes" id="UP001058682">
    <property type="component" value="Chromosome"/>
</dbReference>
<name>A0AAE9MUT2_9SPIR</name>
<keyword evidence="1" id="KW-0812">Transmembrane</keyword>
<keyword evidence="5" id="KW-1185">Reference proteome</keyword>
<gene>
    <name evidence="3" type="ORF">E4N74_03500</name>
    <name evidence="2" type="ORF">E4N76_04185</name>
</gene>
<feature type="transmembrane region" description="Helical" evidence="1">
    <location>
        <begin position="30"/>
        <end position="47"/>
    </location>
</feature>
<dbReference type="RefSeq" id="WP_255806151.1">
    <property type="nucleotide sequence ID" value="NZ_CP038802.1"/>
</dbReference>
<evidence type="ECO:0000313" key="2">
    <source>
        <dbReference type="EMBL" id="UTY28262.1"/>
    </source>
</evidence>
<feature type="transmembrane region" description="Helical" evidence="1">
    <location>
        <begin position="59"/>
        <end position="76"/>
    </location>
</feature>
<proteinExistence type="predicted"/>
<keyword evidence="1" id="KW-1133">Transmembrane helix</keyword>
<protein>
    <submittedName>
        <fullName evidence="3">Uncharacterized protein</fullName>
    </submittedName>
</protein>